<dbReference type="VEuPathDB" id="AmoebaDB:EIN_074130"/>
<organism evidence="1 2">
    <name type="scientific">Entamoeba invadens IP1</name>
    <dbReference type="NCBI Taxonomy" id="370355"/>
    <lineage>
        <taxon>Eukaryota</taxon>
        <taxon>Amoebozoa</taxon>
        <taxon>Evosea</taxon>
        <taxon>Archamoebae</taxon>
        <taxon>Mastigamoebida</taxon>
        <taxon>Entamoebidae</taxon>
        <taxon>Entamoeba</taxon>
    </lineage>
</organism>
<accession>A0A0A1UBH4</accession>
<feature type="non-terminal residue" evidence="1">
    <location>
        <position position="1"/>
    </location>
</feature>
<dbReference type="Proteomes" id="UP000014680">
    <property type="component" value="Unassembled WGS sequence"/>
</dbReference>
<name>A0A0A1UBH4_ENTIV</name>
<feature type="non-terminal residue" evidence="1">
    <location>
        <position position="40"/>
    </location>
</feature>
<proteinExistence type="predicted"/>
<sequence length="40" mass="4546">MEYIETHCNIPTVMSELKITTVESYISLINDLSKAKNKST</sequence>
<dbReference type="KEGG" id="eiv:EIN_074130"/>
<dbReference type="GeneID" id="14891551"/>
<protein>
    <submittedName>
        <fullName evidence="1">Uncharacterized protein</fullName>
    </submittedName>
</protein>
<dbReference type="RefSeq" id="XP_004259351.1">
    <property type="nucleotide sequence ID" value="XM_004259303.1"/>
</dbReference>
<keyword evidence="2" id="KW-1185">Reference proteome</keyword>
<dbReference type="AlphaFoldDB" id="A0A0A1UBH4"/>
<dbReference type="EMBL" id="KB206336">
    <property type="protein sequence ID" value="ELP92580.1"/>
    <property type="molecule type" value="Genomic_DNA"/>
</dbReference>
<reference evidence="1 2" key="1">
    <citation type="submission" date="2012-10" db="EMBL/GenBank/DDBJ databases">
        <authorList>
            <person name="Zafar N."/>
            <person name="Inman J."/>
            <person name="Hall N."/>
            <person name="Lorenzi H."/>
            <person name="Caler E."/>
        </authorList>
    </citation>
    <scope>NUCLEOTIDE SEQUENCE [LARGE SCALE GENOMIC DNA]</scope>
    <source>
        <strain evidence="1 2">IP1</strain>
    </source>
</reference>
<evidence type="ECO:0000313" key="2">
    <source>
        <dbReference type="Proteomes" id="UP000014680"/>
    </source>
</evidence>
<evidence type="ECO:0000313" key="1">
    <source>
        <dbReference type="EMBL" id="ELP92580.1"/>
    </source>
</evidence>
<gene>
    <name evidence="1" type="ORF">EIN_074130</name>
</gene>